<comment type="caution">
    <text evidence="1">The sequence shown here is derived from an EMBL/GenBank/DDBJ whole genome shotgun (WGS) entry which is preliminary data.</text>
</comment>
<gene>
    <name evidence="1" type="ORF">EGT71_19745</name>
</gene>
<dbReference type="RefSeq" id="WP_125294920.1">
    <property type="nucleotide sequence ID" value="NZ_RHWZ01000013.1"/>
</dbReference>
<sequence length="162" mass="17528">MVISPITLKVAQEFVAQHHRHNKPPRGHKFSIGLKNSDGELIGVATAGRPVARHFDDGLTLEVNRTCTTGERNANSALYGAIWRAARAMGYQRCITYTQADESGASLRAAGFVQVKELPARKGWAASSVALKDKRDPVGNGGVPRVLWEIRRAAGINLTVEG</sequence>
<dbReference type="InterPro" id="IPR053780">
    <property type="entry name" value="Gp66-like"/>
</dbReference>
<dbReference type="EMBL" id="RHXB01000015">
    <property type="protein sequence ID" value="RSE23014.1"/>
    <property type="molecule type" value="Genomic_DNA"/>
</dbReference>
<dbReference type="Proteomes" id="UP000275331">
    <property type="component" value="Unassembled WGS sequence"/>
</dbReference>
<evidence type="ECO:0000313" key="2">
    <source>
        <dbReference type="Proteomes" id="UP000275331"/>
    </source>
</evidence>
<proteinExistence type="predicted"/>
<dbReference type="OrthoDB" id="1653618at2"/>
<evidence type="ECO:0000313" key="1">
    <source>
        <dbReference type="EMBL" id="RSE23014.1"/>
    </source>
</evidence>
<dbReference type="NCBIfam" id="NF045478">
    <property type="entry name" value="XF1762_fam"/>
    <property type="match status" value="1"/>
</dbReference>
<accession>A0A427US33</accession>
<dbReference type="AlphaFoldDB" id="A0A427US33"/>
<reference evidence="1 2" key="1">
    <citation type="submission" date="2018-10" db="EMBL/GenBank/DDBJ databases">
        <title>Transmission dynamics of multidrug resistant bacteria on intensive care unit surfaces.</title>
        <authorList>
            <person name="D'Souza A.W."/>
            <person name="Potter R.F."/>
            <person name="Wallace M."/>
            <person name="Shupe A."/>
            <person name="Patel S."/>
            <person name="Sun S."/>
            <person name="Gul D."/>
            <person name="Kwon J.H."/>
            <person name="Andleeb S."/>
            <person name="Burnham C.-A.D."/>
            <person name="Dantas G."/>
        </authorList>
    </citation>
    <scope>NUCLEOTIDE SEQUENCE [LARGE SCALE GENOMIC DNA]</scope>
    <source>
        <strain evidence="1 2">AS_373</strain>
    </source>
</reference>
<protein>
    <recommendedName>
        <fullName evidence="3">GNAT family N-acetyltransferase</fullName>
    </recommendedName>
</protein>
<organism evidence="1 2">
    <name type="scientific">Atlantibacter subterraneus</name>
    <dbReference type="NCBI Taxonomy" id="255519"/>
    <lineage>
        <taxon>Bacteria</taxon>
        <taxon>Pseudomonadati</taxon>
        <taxon>Pseudomonadota</taxon>
        <taxon>Gammaproteobacteria</taxon>
        <taxon>Enterobacterales</taxon>
        <taxon>Enterobacteriaceae</taxon>
        <taxon>Atlantibacter</taxon>
    </lineage>
</organism>
<evidence type="ECO:0008006" key="3">
    <source>
        <dbReference type="Google" id="ProtNLM"/>
    </source>
</evidence>
<name>A0A427US33_9ENTR</name>